<feature type="compositionally biased region" description="Basic and acidic residues" evidence="1">
    <location>
        <begin position="47"/>
        <end position="99"/>
    </location>
</feature>
<dbReference type="Proteomes" id="UP001218218">
    <property type="component" value="Unassembled WGS sequence"/>
</dbReference>
<evidence type="ECO:0000256" key="1">
    <source>
        <dbReference type="SAM" id="MobiDB-lite"/>
    </source>
</evidence>
<protein>
    <submittedName>
        <fullName evidence="2">Uncharacterized protein</fullName>
    </submittedName>
</protein>
<accession>A0AAD6Z234</accession>
<evidence type="ECO:0000313" key="2">
    <source>
        <dbReference type="EMBL" id="KAJ7303770.1"/>
    </source>
</evidence>
<gene>
    <name evidence="2" type="ORF">DFH08DRAFT_825558</name>
</gene>
<feature type="region of interest" description="Disordered" evidence="1">
    <location>
        <begin position="32"/>
        <end position="100"/>
    </location>
</feature>
<comment type="caution">
    <text evidence="2">The sequence shown here is derived from an EMBL/GenBank/DDBJ whole genome shotgun (WGS) entry which is preliminary data.</text>
</comment>
<keyword evidence="3" id="KW-1185">Reference proteome</keyword>
<evidence type="ECO:0000313" key="3">
    <source>
        <dbReference type="Proteomes" id="UP001218218"/>
    </source>
</evidence>
<name>A0AAD6Z234_9AGAR</name>
<organism evidence="2 3">
    <name type="scientific">Mycena albidolilacea</name>
    <dbReference type="NCBI Taxonomy" id="1033008"/>
    <lineage>
        <taxon>Eukaryota</taxon>
        <taxon>Fungi</taxon>
        <taxon>Dikarya</taxon>
        <taxon>Basidiomycota</taxon>
        <taxon>Agaricomycotina</taxon>
        <taxon>Agaricomycetes</taxon>
        <taxon>Agaricomycetidae</taxon>
        <taxon>Agaricales</taxon>
        <taxon>Marasmiineae</taxon>
        <taxon>Mycenaceae</taxon>
        <taxon>Mycena</taxon>
    </lineage>
</organism>
<dbReference type="EMBL" id="JARIHO010000102">
    <property type="protein sequence ID" value="KAJ7303770.1"/>
    <property type="molecule type" value="Genomic_DNA"/>
</dbReference>
<sequence length="124" mass="13628">MHNNGPQFLTTSWVQLRVLNRVPYHILGTAEDLPYRRQGNPNTCQHKQIEVPDTGVDRSSRQDKAETDEAGKADGTHTDTGRMEWTGDRLDNGPDKGPEVAEVGVPLTAILEIVAGMLPSENPV</sequence>
<dbReference type="AlphaFoldDB" id="A0AAD6Z234"/>
<reference evidence="2" key="1">
    <citation type="submission" date="2023-03" db="EMBL/GenBank/DDBJ databases">
        <title>Massive genome expansion in bonnet fungi (Mycena s.s.) driven by repeated elements and novel gene families across ecological guilds.</title>
        <authorList>
            <consortium name="Lawrence Berkeley National Laboratory"/>
            <person name="Harder C.B."/>
            <person name="Miyauchi S."/>
            <person name="Viragh M."/>
            <person name="Kuo A."/>
            <person name="Thoen E."/>
            <person name="Andreopoulos B."/>
            <person name="Lu D."/>
            <person name="Skrede I."/>
            <person name="Drula E."/>
            <person name="Henrissat B."/>
            <person name="Morin E."/>
            <person name="Kohler A."/>
            <person name="Barry K."/>
            <person name="LaButti K."/>
            <person name="Morin E."/>
            <person name="Salamov A."/>
            <person name="Lipzen A."/>
            <person name="Mereny Z."/>
            <person name="Hegedus B."/>
            <person name="Baldrian P."/>
            <person name="Stursova M."/>
            <person name="Weitz H."/>
            <person name="Taylor A."/>
            <person name="Grigoriev I.V."/>
            <person name="Nagy L.G."/>
            <person name="Martin F."/>
            <person name="Kauserud H."/>
        </authorList>
    </citation>
    <scope>NUCLEOTIDE SEQUENCE</scope>
    <source>
        <strain evidence="2">CBHHK002</strain>
    </source>
</reference>
<proteinExistence type="predicted"/>